<dbReference type="InterPro" id="IPR003768">
    <property type="entry name" value="ScpA"/>
</dbReference>
<reference evidence="3" key="1">
    <citation type="journal article" date="2018" name="MSphere">
        <title>Fusobacterium Genomics Using MinION and Illumina Sequencing Enables Genome Completion and Correction.</title>
        <authorList>
            <person name="Todd S.M."/>
            <person name="Settlage R.E."/>
            <person name="Lahmers K.K."/>
            <person name="Slade D.J."/>
        </authorList>
    </citation>
    <scope>NUCLEOTIDE SEQUENCE [LARGE SCALE GENOMIC DNA]</scope>
    <source>
        <strain evidence="3">ATCC 27725</strain>
    </source>
</reference>
<evidence type="ECO:0000313" key="3">
    <source>
        <dbReference type="Proteomes" id="UP000241238"/>
    </source>
</evidence>
<dbReference type="Pfam" id="PF02616">
    <property type="entry name" value="SMC_ScpA"/>
    <property type="match status" value="1"/>
</dbReference>
<dbReference type="Proteomes" id="UP000241238">
    <property type="component" value="Chromosome"/>
</dbReference>
<organism evidence="2 3">
    <name type="scientific">Fusobacterium varium ATCC 27725</name>
    <dbReference type="NCBI Taxonomy" id="469618"/>
    <lineage>
        <taxon>Bacteria</taxon>
        <taxon>Fusobacteriati</taxon>
        <taxon>Fusobacteriota</taxon>
        <taxon>Fusobacteriia</taxon>
        <taxon>Fusobacteriales</taxon>
        <taxon>Fusobacteriaceae</taxon>
        <taxon>Fusobacterium</taxon>
    </lineage>
</organism>
<proteinExistence type="predicted"/>
<name>A0ABM6U6Z9_FUSVA</name>
<evidence type="ECO:0000256" key="1">
    <source>
        <dbReference type="ARBA" id="ARBA00044777"/>
    </source>
</evidence>
<protein>
    <recommendedName>
        <fullName evidence="1">Segregation and condensation protein A</fullName>
    </recommendedName>
</protein>
<keyword evidence="3" id="KW-1185">Reference proteome</keyword>
<dbReference type="PANTHER" id="PTHR33969:SF2">
    <property type="entry name" value="SEGREGATION AND CONDENSATION PROTEIN A"/>
    <property type="match status" value="1"/>
</dbReference>
<dbReference type="EMBL" id="CP028103">
    <property type="protein sequence ID" value="AVQ32134.1"/>
    <property type="molecule type" value="Genomic_DNA"/>
</dbReference>
<gene>
    <name evidence="2" type="ORF">C4N18_13210</name>
</gene>
<dbReference type="Gene3D" id="6.10.250.2410">
    <property type="match status" value="1"/>
</dbReference>
<dbReference type="PANTHER" id="PTHR33969">
    <property type="entry name" value="SEGREGATION AND CONDENSATION PROTEIN A"/>
    <property type="match status" value="1"/>
</dbReference>
<dbReference type="RefSeq" id="WP_005948590.1">
    <property type="nucleotide sequence ID" value="NZ_CP028103.1"/>
</dbReference>
<sequence length="231" mass="27317">MDIVLKIDNFEGPLDLLLHLIEKKKLKISEIKISQIIDEYLSVLEQAKDENFHIKVEFLVVASELLEIKASTLLTINDEQNKEKELKRRLEDYKLFKEIAVKIADMENEYNISYSRGEGRKIIKKVAKEYDLSKLKAGDLYSSYVKYLKKNEDDEYMELHLDKQYTLKDEMDKLYLKTFSQNRTFDSLFGEAENRMHLVYIFLAILELYKDGLILIDGDMVMRNKHELQTN</sequence>
<dbReference type="GeneID" id="77468959"/>
<evidence type="ECO:0000313" key="2">
    <source>
        <dbReference type="EMBL" id="AVQ32134.1"/>
    </source>
</evidence>
<accession>A0ABM6U6Z9</accession>